<proteinExistence type="predicted"/>
<dbReference type="Pfam" id="PF13960">
    <property type="entry name" value="DUF4218"/>
    <property type="match status" value="1"/>
</dbReference>
<gene>
    <name evidence="3" type="ORF">U9M48_012384</name>
</gene>
<keyword evidence="4" id="KW-1185">Reference proteome</keyword>
<evidence type="ECO:0000259" key="1">
    <source>
        <dbReference type="Pfam" id="PF13952"/>
    </source>
</evidence>
<dbReference type="InterPro" id="IPR025312">
    <property type="entry name" value="DUF4216"/>
</dbReference>
<dbReference type="Pfam" id="PF13952">
    <property type="entry name" value="DUF4216"/>
    <property type="match status" value="1"/>
</dbReference>
<evidence type="ECO:0008006" key="5">
    <source>
        <dbReference type="Google" id="ProtNLM"/>
    </source>
</evidence>
<evidence type="ECO:0000313" key="3">
    <source>
        <dbReference type="EMBL" id="WVZ62667.1"/>
    </source>
</evidence>
<dbReference type="InterPro" id="IPR025452">
    <property type="entry name" value="DUF4218"/>
</dbReference>
<organism evidence="3 4">
    <name type="scientific">Paspalum notatum var. saurae</name>
    <dbReference type="NCBI Taxonomy" id="547442"/>
    <lineage>
        <taxon>Eukaryota</taxon>
        <taxon>Viridiplantae</taxon>
        <taxon>Streptophyta</taxon>
        <taxon>Embryophyta</taxon>
        <taxon>Tracheophyta</taxon>
        <taxon>Spermatophyta</taxon>
        <taxon>Magnoliopsida</taxon>
        <taxon>Liliopsida</taxon>
        <taxon>Poales</taxon>
        <taxon>Poaceae</taxon>
        <taxon>PACMAD clade</taxon>
        <taxon>Panicoideae</taxon>
        <taxon>Andropogonodae</taxon>
        <taxon>Paspaleae</taxon>
        <taxon>Paspalinae</taxon>
        <taxon>Paspalum</taxon>
    </lineage>
</organism>
<dbReference type="Proteomes" id="UP001341281">
    <property type="component" value="Chromosome 03"/>
</dbReference>
<reference evidence="3 4" key="1">
    <citation type="submission" date="2024-02" db="EMBL/GenBank/DDBJ databases">
        <title>High-quality chromosome-scale genome assembly of Pensacola bahiagrass (Paspalum notatum Flugge var. saurae).</title>
        <authorList>
            <person name="Vega J.M."/>
            <person name="Podio M."/>
            <person name="Orjuela J."/>
            <person name="Siena L.A."/>
            <person name="Pessino S.C."/>
            <person name="Combes M.C."/>
            <person name="Mariac C."/>
            <person name="Albertini E."/>
            <person name="Pupilli F."/>
            <person name="Ortiz J.P.A."/>
            <person name="Leblanc O."/>
        </authorList>
    </citation>
    <scope>NUCLEOTIDE SEQUENCE [LARGE SCALE GENOMIC DNA]</scope>
    <source>
        <strain evidence="3">R1</strain>
        <tissue evidence="3">Leaf</tissue>
    </source>
</reference>
<name>A0AAQ3WIC1_PASNO</name>
<protein>
    <recommendedName>
        <fullName evidence="5">DUF4218 domain-containing protein</fullName>
    </recommendedName>
</protein>
<feature type="domain" description="DUF4218" evidence="2">
    <location>
        <begin position="12"/>
        <end position="50"/>
    </location>
</feature>
<dbReference type="AlphaFoldDB" id="A0AAQ3WIC1"/>
<dbReference type="PANTHER" id="PTHR48258">
    <property type="entry name" value="DUF4218 DOMAIN-CONTAINING PROTEIN-RELATED"/>
    <property type="match status" value="1"/>
</dbReference>
<sequence>MMVHLTVHLATDRLLCKYKSLVRTRSHPEGAIAEGCQFNEIMTFYSWYLHIGLPLSGTSACELSYISWIQAQRYVLMNYVTISAYVKYVGDIAYYGRIIEIIELNYSNMGHVVLLKCDCVDSVHHDRGVRKDKFRITQVNFNHLLNSGTCVFDELFIFF</sequence>
<accession>A0AAQ3WIC1</accession>
<feature type="domain" description="DUF4216" evidence="1">
    <location>
        <begin position="102"/>
        <end position="157"/>
    </location>
</feature>
<dbReference type="EMBL" id="CP144747">
    <property type="protein sequence ID" value="WVZ62667.1"/>
    <property type="molecule type" value="Genomic_DNA"/>
</dbReference>
<evidence type="ECO:0000313" key="4">
    <source>
        <dbReference type="Proteomes" id="UP001341281"/>
    </source>
</evidence>
<evidence type="ECO:0000259" key="2">
    <source>
        <dbReference type="Pfam" id="PF13960"/>
    </source>
</evidence>